<dbReference type="InterPro" id="IPR013424">
    <property type="entry name" value="Ice-binding_C"/>
</dbReference>
<dbReference type="Proteomes" id="UP000444318">
    <property type="component" value="Unassembled WGS sequence"/>
</dbReference>
<keyword evidence="4" id="KW-1185">Reference proteome</keyword>
<sequence>MSISKTLLAIGLAGAAFSASAGVTYNASAGPTSGVGGVTTNTFDDGLLPVGFATYDQLGALIPSPGNPGYAAQPPGDPTAFFSVGISNGQPSSSSVTFGGNGVDYFGYYMGSPDDYNIVTMYSGNTMVLQINGIAMAGAASLMANGNQQVGFYMNFFTDSGTHITKVTFSANQNAFESDNHSYIAAAVPEPGTYAMLLTGLGLLGFASRRKNNESSPRFD</sequence>
<dbReference type="AlphaFoldDB" id="A0A843ST04"/>
<name>A0A843ST04_9BURK</name>
<evidence type="ECO:0000259" key="2">
    <source>
        <dbReference type="Pfam" id="PF07589"/>
    </source>
</evidence>
<dbReference type="NCBIfam" id="TIGR02595">
    <property type="entry name" value="PEP_CTERM"/>
    <property type="match status" value="1"/>
</dbReference>
<accession>A0A843ST04</accession>
<reference evidence="3 4" key="1">
    <citation type="submission" date="2019-10" db="EMBL/GenBank/DDBJ databases">
        <title>Two novel species isolated from a subtropical stream in China.</title>
        <authorList>
            <person name="Lu H."/>
        </authorList>
    </citation>
    <scope>NUCLEOTIDE SEQUENCE [LARGE SCALE GENOMIC DNA]</scope>
    <source>
        <strain evidence="3 4">FT103W</strain>
    </source>
</reference>
<feature type="signal peptide" evidence="1">
    <location>
        <begin position="1"/>
        <end position="21"/>
    </location>
</feature>
<dbReference type="RefSeq" id="WP_152809183.1">
    <property type="nucleotide sequence ID" value="NZ_WHUF01000010.1"/>
</dbReference>
<evidence type="ECO:0000256" key="1">
    <source>
        <dbReference type="SAM" id="SignalP"/>
    </source>
</evidence>
<keyword evidence="1" id="KW-0732">Signal</keyword>
<evidence type="ECO:0000313" key="3">
    <source>
        <dbReference type="EMBL" id="MQA23306.1"/>
    </source>
</evidence>
<comment type="caution">
    <text evidence="3">The sequence shown here is derived from an EMBL/GenBank/DDBJ whole genome shotgun (WGS) entry which is preliminary data.</text>
</comment>
<organism evidence="3 4">
    <name type="scientific">Rugamonas rivuli</name>
    <dbReference type="NCBI Taxonomy" id="2743358"/>
    <lineage>
        <taxon>Bacteria</taxon>
        <taxon>Pseudomonadati</taxon>
        <taxon>Pseudomonadota</taxon>
        <taxon>Betaproteobacteria</taxon>
        <taxon>Burkholderiales</taxon>
        <taxon>Oxalobacteraceae</taxon>
        <taxon>Telluria group</taxon>
        <taxon>Rugamonas</taxon>
    </lineage>
</organism>
<protein>
    <submittedName>
        <fullName evidence="3">PEP-CTERM sorting domain-containing protein</fullName>
    </submittedName>
</protein>
<proteinExistence type="predicted"/>
<dbReference type="EMBL" id="WHUF01000010">
    <property type="protein sequence ID" value="MQA23306.1"/>
    <property type="molecule type" value="Genomic_DNA"/>
</dbReference>
<feature type="chain" id="PRO_5032760124" evidence="1">
    <location>
        <begin position="22"/>
        <end position="220"/>
    </location>
</feature>
<dbReference type="Pfam" id="PF07589">
    <property type="entry name" value="PEP-CTERM"/>
    <property type="match status" value="1"/>
</dbReference>
<evidence type="ECO:0000313" key="4">
    <source>
        <dbReference type="Proteomes" id="UP000444318"/>
    </source>
</evidence>
<feature type="domain" description="Ice-binding protein C-terminal" evidence="2">
    <location>
        <begin position="187"/>
        <end position="211"/>
    </location>
</feature>
<gene>
    <name evidence="3" type="ORF">GEV01_27665</name>
</gene>